<organism evidence="5 6">
    <name type="scientific">Stackebrandtia endophytica</name>
    <dbReference type="NCBI Taxonomy" id="1496996"/>
    <lineage>
        <taxon>Bacteria</taxon>
        <taxon>Bacillati</taxon>
        <taxon>Actinomycetota</taxon>
        <taxon>Actinomycetes</taxon>
        <taxon>Glycomycetales</taxon>
        <taxon>Glycomycetaceae</taxon>
        <taxon>Stackebrandtia</taxon>
    </lineage>
</organism>
<dbReference type="Pfam" id="PF08223">
    <property type="entry name" value="PaaX_C"/>
    <property type="match status" value="1"/>
</dbReference>
<feature type="domain" description="Transcriptional repressor PaaX-like N-terminal" evidence="2">
    <location>
        <begin position="5"/>
        <end position="71"/>
    </location>
</feature>
<protein>
    <submittedName>
        <fullName evidence="5">PaaX family transcriptional regulator</fullName>
    </submittedName>
</protein>
<name>A0A543AXR3_9ACTN</name>
<dbReference type="InterPro" id="IPR011965">
    <property type="entry name" value="PaaX_trns_reg"/>
</dbReference>
<dbReference type="InterPro" id="IPR013225">
    <property type="entry name" value="PaaX_C"/>
</dbReference>
<dbReference type="PANTHER" id="PTHR30319:SF1">
    <property type="entry name" value="TRANSCRIPTIONAL REPRESSOR PAAX"/>
    <property type="match status" value="1"/>
</dbReference>
<proteinExistence type="predicted"/>
<feature type="region of interest" description="Disordered" evidence="1">
    <location>
        <begin position="260"/>
        <end position="291"/>
    </location>
</feature>
<sequence>MSASPRSLIVTAYGLYARAAGGALPVSGLVRLLATLDIEEQAVRAAVSRLKRRGMLQSTRVDGAAGYALTGVGARVLAEGDDRIFRHQPADVSDGWVLCVFSIPESLRAKRHLLRGKLTWLGFGQAAPGVWIAPAATMSATTAMLHRHDLHQYASLFRADYWGDRPLAESVTLWWDLPKLATMYRQFVRDHDTDADADPLPTWMRAVDDWRRLPFLDPGLPTELLPADWPGIRAATLFHDLELRLAKPAGDQAARLLAPSLPVPGTTATPSTSTIASSSHNPATPIPAAAG</sequence>
<dbReference type="InterPro" id="IPR048846">
    <property type="entry name" value="PaaX-like_central"/>
</dbReference>
<dbReference type="PIRSF" id="PIRSF020623">
    <property type="entry name" value="PaaX"/>
    <property type="match status" value="1"/>
</dbReference>
<evidence type="ECO:0000313" key="6">
    <source>
        <dbReference type="Proteomes" id="UP000317043"/>
    </source>
</evidence>
<evidence type="ECO:0000256" key="1">
    <source>
        <dbReference type="SAM" id="MobiDB-lite"/>
    </source>
</evidence>
<evidence type="ECO:0000259" key="4">
    <source>
        <dbReference type="Pfam" id="PF20803"/>
    </source>
</evidence>
<dbReference type="Gene3D" id="1.10.10.10">
    <property type="entry name" value="Winged helix-like DNA-binding domain superfamily/Winged helix DNA-binding domain"/>
    <property type="match status" value="1"/>
</dbReference>
<dbReference type="PANTHER" id="PTHR30319">
    <property type="entry name" value="PHENYLACETIC ACID REGULATOR-RELATED TRANSCRIPTIONAL REPRESSOR"/>
    <property type="match status" value="1"/>
</dbReference>
<dbReference type="AlphaFoldDB" id="A0A543AXR3"/>
<comment type="caution">
    <text evidence="5">The sequence shown here is derived from an EMBL/GenBank/DDBJ whole genome shotgun (WGS) entry which is preliminary data.</text>
</comment>
<dbReference type="Pfam" id="PF20803">
    <property type="entry name" value="PaaX_M"/>
    <property type="match status" value="1"/>
</dbReference>
<feature type="compositionally biased region" description="Low complexity" evidence="1">
    <location>
        <begin position="266"/>
        <end position="279"/>
    </location>
</feature>
<evidence type="ECO:0000259" key="3">
    <source>
        <dbReference type="Pfam" id="PF08223"/>
    </source>
</evidence>
<feature type="domain" description="Transcriptional repressor PaaX-like C-terminal" evidence="3">
    <location>
        <begin position="175"/>
        <end position="250"/>
    </location>
</feature>
<evidence type="ECO:0000259" key="2">
    <source>
        <dbReference type="Pfam" id="PF07848"/>
    </source>
</evidence>
<dbReference type="OrthoDB" id="2270427at2"/>
<dbReference type="InterPro" id="IPR036388">
    <property type="entry name" value="WH-like_DNA-bd_sf"/>
</dbReference>
<dbReference type="Pfam" id="PF07848">
    <property type="entry name" value="PaaX"/>
    <property type="match status" value="1"/>
</dbReference>
<dbReference type="Gene3D" id="1.20.58.1460">
    <property type="match status" value="1"/>
</dbReference>
<dbReference type="GO" id="GO:0006351">
    <property type="term" value="P:DNA-templated transcription"/>
    <property type="evidence" value="ECO:0007669"/>
    <property type="project" value="InterPro"/>
</dbReference>
<dbReference type="Gene3D" id="3.30.70.2650">
    <property type="match status" value="1"/>
</dbReference>
<dbReference type="InterPro" id="IPR012906">
    <property type="entry name" value="PaaX-like_N"/>
</dbReference>
<accession>A0A543AXR3</accession>
<keyword evidence="6" id="KW-1185">Reference proteome</keyword>
<feature type="domain" description="Transcriptional repressor PaaX-like central Cas2-like" evidence="4">
    <location>
        <begin position="92"/>
        <end position="169"/>
    </location>
</feature>
<reference evidence="5 6" key="1">
    <citation type="submission" date="2019-06" db="EMBL/GenBank/DDBJ databases">
        <title>Sequencing the genomes of 1000 actinobacteria strains.</title>
        <authorList>
            <person name="Klenk H.-P."/>
        </authorList>
    </citation>
    <scope>NUCLEOTIDE SEQUENCE [LARGE SCALE GENOMIC DNA]</scope>
    <source>
        <strain evidence="5 6">DSM 45928</strain>
    </source>
</reference>
<evidence type="ECO:0000313" key="5">
    <source>
        <dbReference type="EMBL" id="TQL77356.1"/>
    </source>
</evidence>
<gene>
    <name evidence="5" type="ORF">FB566_2915</name>
</gene>
<dbReference type="EMBL" id="VFOW01000001">
    <property type="protein sequence ID" value="TQL77356.1"/>
    <property type="molecule type" value="Genomic_DNA"/>
</dbReference>
<dbReference type="Proteomes" id="UP000317043">
    <property type="component" value="Unassembled WGS sequence"/>
</dbReference>
<dbReference type="InParanoid" id="A0A543AXR3"/>